<proteinExistence type="inferred from homology"/>
<sequence length="382" mass="43925">MLGGCFSSADTFHFLETVATTICLLPGRFGGPHIGTRPRLDSSASRHFPPERWRLLLPTTERTAGRTRSPAAPEPWRPAANTKKLRMNRHTATMETLCMTVVLSEEILMLNKSYQPQLRRTLLKYKDSRRSSGKAIAIKRAQEQCRAKTPEALQGRKHIDIQTDLYLEELSNVIVATDIECQTDAFLDRPASPLFIPAKSGEDVATQIEEGELFDFDREVQPVLEVLVGKTIEQSLLEVMEEEELACLMAQQRAFHELRNIHLAEVQHLQEKERRHSEEKERRIAQQKEVLKKERETAEKIAARAYTKQYLADLLPAAFTSLRTHGFFNDPVETDIETHFLPWLMDEVNSKLERRYAARELLESIIHEVAEKRLEQFKEPET</sequence>
<protein>
    <recommendedName>
        <fullName evidence="12">Radial spoke head 3</fullName>
    </recommendedName>
</protein>
<dbReference type="PANTHER" id="PTHR21648:SF0">
    <property type="entry name" value="RADIAL SPOKE HEAD PROTEIN 3 HOMOLOG"/>
    <property type="match status" value="1"/>
</dbReference>
<keyword evidence="6" id="KW-0969">Cilium</keyword>
<evidence type="ECO:0000256" key="4">
    <source>
        <dbReference type="ARBA" id="ARBA00022553"/>
    </source>
</evidence>
<organism evidence="10 11">
    <name type="scientific">Pleuronectes platessa</name>
    <name type="common">European plaice</name>
    <dbReference type="NCBI Taxonomy" id="8262"/>
    <lineage>
        <taxon>Eukaryota</taxon>
        <taxon>Metazoa</taxon>
        <taxon>Chordata</taxon>
        <taxon>Craniata</taxon>
        <taxon>Vertebrata</taxon>
        <taxon>Euteleostomi</taxon>
        <taxon>Actinopterygii</taxon>
        <taxon>Neopterygii</taxon>
        <taxon>Teleostei</taxon>
        <taxon>Neoteleostei</taxon>
        <taxon>Acanthomorphata</taxon>
        <taxon>Carangaria</taxon>
        <taxon>Pleuronectiformes</taxon>
        <taxon>Pleuronectoidei</taxon>
        <taxon>Pleuronectidae</taxon>
        <taxon>Pleuronectes</taxon>
    </lineage>
</organism>
<accession>A0A9N7Z0I8</accession>
<dbReference type="Pfam" id="PF06098">
    <property type="entry name" value="Radial_spoke_3"/>
    <property type="match status" value="1"/>
</dbReference>
<keyword evidence="9" id="KW-0175">Coiled coil</keyword>
<keyword evidence="11" id="KW-1185">Reference proteome</keyword>
<gene>
    <name evidence="10" type="ORF">PLEPLA_LOCUS32856</name>
</gene>
<evidence type="ECO:0000313" key="11">
    <source>
        <dbReference type="Proteomes" id="UP001153269"/>
    </source>
</evidence>
<evidence type="ECO:0000256" key="5">
    <source>
        <dbReference type="ARBA" id="ARBA00022846"/>
    </source>
</evidence>
<keyword evidence="8" id="KW-0966">Cell projection</keyword>
<evidence type="ECO:0000256" key="7">
    <source>
        <dbReference type="ARBA" id="ARBA00023212"/>
    </source>
</evidence>
<dbReference type="AlphaFoldDB" id="A0A9N7Z0I8"/>
<keyword evidence="3" id="KW-0963">Cytoplasm</keyword>
<dbReference type="GO" id="GO:0005929">
    <property type="term" value="C:cilium"/>
    <property type="evidence" value="ECO:0007669"/>
    <property type="project" value="TreeGrafter"/>
</dbReference>
<evidence type="ECO:0000256" key="3">
    <source>
        <dbReference type="ARBA" id="ARBA00022490"/>
    </source>
</evidence>
<feature type="coiled-coil region" evidence="9">
    <location>
        <begin position="269"/>
        <end position="304"/>
    </location>
</feature>
<evidence type="ECO:0008006" key="12">
    <source>
        <dbReference type="Google" id="ProtNLM"/>
    </source>
</evidence>
<comment type="subcellular location">
    <subcellularLocation>
        <location evidence="1">Cytoplasm</location>
        <location evidence="1">Cytoskeleton</location>
        <location evidence="1">Flagellum axoneme</location>
    </subcellularLocation>
</comment>
<dbReference type="EMBL" id="CADEAL010003557">
    <property type="protein sequence ID" value="CAB1445125.1"/>
    <property type="molecule type" value="Genomic_DNA"/>
</dbReference>
<evidence type="ECO:0000256" key="8">
    <source>
        <dbReference type="ARBA" id="ARBA00023273"/>
    </source>
</evidence>
<keyword evidence="5" id="KW-0282">Flagellum</keyword>
<comment type="similarity">
    <text evidence="2">Belongs to the flagellar radial spoke RSP3 family.</text>
</comment>
<keyword evidence="4" id="KW-0597">Phosphoprotein</keyword>
<reference evidence="10" key="1">
    <citation type="submission" date="2020-03" db="EMBL/GenBank/DDBJ databases">
        <authorList>
            <person name="Weist P."/>
        </authorList>
    </citation>
    <scope>NUCLEOTIDE SEQUENCE</scope>
</reference>
<evidence type="ECO:0000256" key="1">
    <source>
        <dbReference type="ARBA" id="ARBA00004611"/>
    </source>
</evidence>
<dbReference type="Proteomes" id="UP001153269">
    <property type="component" value="Unassembled WGS sequence"/>
</dbReference>
<comment type="caution">
    <text evidence="10">The sequence shown here is derived from an EMBL/GenBank/DDBJ whole genome shotgun (WGS) entry which is preliminary data.</text>
</comment>
<evidence type="ECO:0000256" key="9">
    <source>
        <dbReference type="SAM" id="Coils"/>
    </source>
</evidence>
<name>A0A9N7Z0I8_PLEPL</name>
<dbReference type="PANTHER" id="PTHR21648">
    <property type="entry name" value="FLAGELLAR RADIAL SPOKE PROTEIN 3"/>
    <property type="match status" value="1"/>
</dbReference>
<evidence type="ECO:0000313" key="10">
    <source>
        <dbReference type="EMBL" id="CAB1445125.1"/>
    </source>
</evidence>
<dbReference type="InterPro" id="IPR009290">
    <property type="entry name" value="Radial_spoke_3"/>
</dbReference>
<evidence type="ECO:0000256" key="6">
    <source>
        <dbReference type="ARBA" id="ARBA00023069"/>
    </source>
</evidence>
<keyword evidence="7" id="KW-0206">Cytoskeleton</keyword>
<evidence type="ECO:0000256" key="2">
    <source>
        <dbReference type="ARBA" id="ARBA00006737"/>
    </source>
</evidence>